<keyword evidence="2" id="KW-1185">Reference proteome</keyword>
<gene>
    <name evidence="1" type="ORF">PUN28_009633</name>
</gene>
<dbReference type="EMBL" id="JADYXP020000008">
    <property type="protein sequence ID" value="KAL0119162.1"/>
    <property type="molecule type" value="Genomic_DNA"/>
</dbReference>
<name>A0AAW2FV57_9HYME</name>
<reference evidence="1 2" key="1">
    <citation type="submission" date="2023-03" db="EMBL/GenBank/DDBJ databases">
        <title>High recombination rates correlate with genetic variation in Cardiocondyla obscurior ants.</title>
        <authorList>
            <person name="Errbii M."/>
        </authorList>
    </citation>
    <scope>NUCLEOTIDE SEQUENCE [LARGE SCALE GENOMIC DNA]</scope>
    <source>
        <strain evidence="1">Alpha-2009</strain>
        <tissue evidence="1">Whole body</tissue>
    </source>
</reference>
<protein>
    <submittedName>
        <fullName evidence="1">Uncharacterized protein</fullName>
    </submittedName>
</protein>
<proteinExistence type="predicted"/>
<dbReference type="Proteomes" id="UP001430953">
    <property type="component" value="Unassembled WGS sequence"/>
</dbReference>
<evidence type="ECO:0000313" key="1">
    <source>
        <dbReference type="EMBL" id="KAL0119162.1"/>
    </source>
</evidence>
<evidence type="ECO:0000313" key="2">
    <source>
        <dbReference type="Proteomes" id="UP001430953"/>
    </source>
</evidence>
<dbReference type="AlphaFoldDB" id="A0AAW2FV57"/>
<sequence length="158" mass="18555">MIFSATRSQTGIRAGKHVIDEADRKRRLRNLNYKLRNKKSTHQICMSISGVEEFCRRTTKDSARIFYGSPGPTDEPTAVRMSLNIGGERHILLVPGRAVFVKRKCELLTARRHVLAVQCVICVCSRDRWRRTEREWEIFTKKKNRLEIYLLMEEAHYF</sequence>
<organism evidence="1 2">
    <name type="scientific">Cardiocondyla obscurior</name>
    <dbReference type="NCBI Taxonomy" id="286306"/>
    <lineage>
        <taxon>Eukaryota</taxon>
        <taxon>Metazoa</taxon>
        <taxon>Ecdysozoa</taxon>
        <taxon>Arthropoda</taxon>
        <taxon>Hexapoda</taxon>
        <taxon>Insecta</taxon>
        <taxon>Pterygota</taxon>
        <taxon>Neoptera</taxon>
        <taxon>Endopterygota</taxon>
        <taxon>Hymenoptera</taxon>
        <taxon>Apocrita</taxon>
        <taxon>Aculeata</taxon>
        <taxon>Formicoidea</taxon>
        <taxon>Formicidae</taxon>
        <taxon>Myrmicinae</taxon>
        <taxon>Cardiocondyla</taxon>
    </lineage>
</organism>
<accession>A0AAW2FV57</accession>
<comment type="caution">
    <text evidence="1">The sequence shown here is derived from an EMBL/GenBank/DDBJ whole genome shotgun (WGS) entry which is preliminary data.</text>
</comment>